<sequence>MAASTVTPPAAGAAPKAGPPAQTAAGAQARIPVPATGPDDRRSLAQRLQRSLATTPRRLRGAGAALGVLVVVFGLVAGLQMNQRARAADRVATYSGPLSQDAAEIYRSLADADTTAAGGFLLAAEEPASVRQRYETDLATASDLLSRAAARTSMSSDAHQAIAALNRQLPVYAGLVENARANNRRGYPLGGAYLRYASALMQDTMLVDAQRLVDSETRRLDADHADAKAFPWASAVLGGLVLGALVWCQFALFRRTNRVVNLGLAGATAAMLAGVVWLLVAATSSAASLSDSRSRGSAPLRALDQARFDALQAHAAENLNLVARGASTIYAADWGTEVAALTKGGGPDGKGAGPGSLARAEALSPGDTTGLLREARAQFDLWQKRHEDATALEGKGDYDAALKLTVDASGGATSDAAFTAMDQRLNDAAQIQKAEFARAVRGVDGDLKTAAIGIAVLALPALYGVVRGIGRRLAEYR</sequence>
<dbReference type="AlphaFoldDB" id="A0AA41Q3D4"/>
<organism evidence="3 4">
    <name type="scientific">Yinghuangia soli</name>
    <dbReference type="NCBI Taxonomy" id="2908204"/>
    <lineage>
        <taxon>Bacteria</taxon>
        <taxon>Bacillati</taxon>
        <taxon>Actinomycetota</taxon>
        <taxon>Actinomycetes</taxon>
        <taxon>Kitasatosporales</taxon>
        <taxon>Streptomycetaceae</taxon>
        <taxon>Yinghuangia</taxon>
    </lineage>
</organism>
<feature type="transmembrane region" description="Helical" evidence="2">
    <location>
        <begin position="229"/>
        <end position="252"/>
    </location>
</feature>
<dbReference type="EMBL" id="JAKFHA010000015">
    <property type="protein sequence ID" value="MCF2530240.1"/>
    <property type="molecule type" value="Genomic_DNA"/>
</dbReference>
<evidence type="ECO:0008006" key="5">
    <source>
        <dbReference type="Google" id="ProtNLM"/>
    </source>
</evidence>
<proteinExistence type="predicted"/>
<comment type="caution">
    <text evidence="3">The sequence shown here is derived from an EMBL/GenBank/DDBJ whole genome shotgun (WGS) entry which is preliminary data.</text>
</comment>
<feature type="transmembrane region" description="Helical" evidence="2">
    <location>
        <begin position="59"/>
        <end position="79"/>
    </location>
</feature>
<keyword evidence="2" id="KW-0472">Membrane</keyword>
<feature type="region of interest" description="Disordered" evidence="1">
    <location>
        <begin position="1"/>
        <end position="41"/>
    </location>
</feature>
<feature type="compositionally biased region" description="Low complexity" evidence="1">
    <location>
        <begin position="1"/>
        <end position="29"/>
    </location>
</feature>
<accession>A0AA41Q3D4</accession>
<dbReference type="RefSeq" id="WP_235054906.1">
    <property type="nucleotide sequence ID" value="NZ_JAKFHA010000015.1"/>
</dbReference>
<keyword evidence="2" id="KW-0812">Transmembrane</keyword>
<protein>
    <recommendedName>
        <fullName evidence="5">Secreted protein</fullName>
    </recommendedName>
</protein>
<keyword evidence="4" id="KW-1185">Reference proteome</keyword>
<reference evidence="3" key="1">
    <citation type="submission" date="2022-01" db="EMBL/GenBank/DDBJ databases">
        <title>Genome-Based Taxonomic Classification of the Phylum Actinobacteria.</title>
        <authorList>
            <person name="Gao Y."/>
        </authorList>
    </citation>
    <scope>NUCLEOTIDE SEQUENCE</scope>
    <source>
        <strain evidence="3">KLBMP 8922</strain>
    </source>
</reference>
<gene>
    <name evidence="3" type="ORF">LZ495_23870</name>
</gene>
<keyword evidence="2" id="KW-1133">Transmembrane helix</keyword>
<evidence type="ECO:0000313" key="3">
    <source>
        <dbReference type="EMBL" id="MCF2530240.1"/>
    </source>
</evidence>
<name>A0AA41Q3D4_9ACTN</name>
<evidence type="ECO:0000256" key="1">
    <source>
        <dbReference type="SAM" id="MobiDB-lite"/>
    </source>
</evidence>
<evidence type="ECO:0000256" key="2">
    <source>
        <dbReference type="SAM" id="Phobius"/>
    </source>
</evidence>
<dbReference type="Proteomes" id="UP001165378">
    <property type="component" value="Unassembled WGS sequence"/>
</dbReference>
<feature type="transmembrane region" description="Helical" evidence="2">
    <location>
        <begin position="259"/>
        <end position="280"/>
    </location>
</feature>
<evidence type="ECO:0000313" key="4">
    <source>
        <dbReference type="Proteomes" id="UP001165378"/>
    </source>
</evidence>